<organism evidence="1 2">
    <name type="scientific">Streptomyces turgidiscabies (strain Car8)</name>
    <dbReference type="NCBI Taxonomy" id="698760"/>
    <lineage>
        <taxon>Bacteria</taxon>
        <taxon>Bacillati</taxon>
        <taxon>Actinomycetota</taxon>
        <taxon>Actinomycetes</taxon>
        <taxon>Kitasatosporales</taxon>
        <taxon>Streptomycetaceae</taxon>
        <taxon>Streptomyces</taxon>
    </lineage>
</organism>
<dbReference type="Gene3D" id="2.60.40.230">
    <property type="entry name" value="Neocarzinostatin-like"/>
    <property type="match status" value="1"/>
</dbReference>
<gene>
    <name evidence="1" type="ORF">STRTUCAR8_04791</name>
</gene>
<dbReference type="AlphaFoldDB" id="L7F5J0"/>
<dbReference type="PATRIC" id="fig|698760.3.peg.4394"/>
<protein>
    <submittedName>
        <fullName evidence="1">Uncharacterized protein</fullName>
    </submittedName>
</protein>
<comment type="caution">
    <text evidence="1">The sequence shown here is derived from an EMBL/GenBank/DDBJ whole genome shotgun (WGS) entry which is preliminary data.</text>
</comment>
<dbReference type="Proteomes" id="UP000010931">
    <property type="component" value="Unassembled WGS sequence"/>
</dbReference>
<name>L7F5J0_STRT8</name>
<proteinExistence type="predicted"/>
<accession>L7F5J0</accession>
<sequence length="198" mass="19971">MGIMKPPIKSPLRALGALTVAAGLVLGFAGAAGAAPGASGVVPFGFAQRTVAVSGGQVFHLKLAATPTVLPAAGGTVDVAGTGYNRGQGIFLAFCVVPDGVTVGDPSTYTALPTPCLPGRADKDGSSRRITDSATGTPGITLPYRAGGSFLTTLNLRPEIADGVVCDVDVKCAIVTRADFTATADRSYDQYIPVSFGR</sequence>
<dbReference type="EMBL" id="AEJB01000325">
    <property type="protein sequence ID" value="ELP66848.1"/>
    <property type="molecule type" value="Genomic_DNA"/>
</dbReference>
<dbReference type="SUPFAM" id="SSF49319">
    <property type="entry name" value="Actinoxanthin-like"/>
    <property type="match status" value="1"/>
</dbReference>
<evidence type="ECO:0000313" key="2">
    <source>
        <dbReference type="Proteomes" id="UP000010931"/>
    </source>
</evidence>
<dbReference type="InterPro" id="IPR027273">
    <property type="entry name" value="Neocarzinostatin-like"/>
</dbReference>
<evidence type="ECO:0000313" key="1">
    <source>
        <dbReference type="EMBL" id="ELP66848.1"/>
    </source>
</evidence>
<keyword evidence="2" id="KW-1185">Reference proteome</keyword>
<dbReference type="STRING" id="85558.T45_06580"/>
<reference evidence="1 2" key="1">
    <citation type="journal article" date="2011" name="Plasmid">
        <title>Streptomyces turgidiscabies Car8 contains a modular pathogenicity island that shares virulence genes with other actinobacterial plant pathogens.</title>
        <authorList>
            <person name="Huguet-Tapia J.C."/>
            <person name="Badger J.H."/>
            <person name="Loria R."/>
            <person name="Pettis G.S."/>
        </authorList>
    </citation>
    <scope>NUCLEOTIDE SEQUENCE [LARGE SCALE GENOMIC DNA]</scope>
    <source>
        <strain evidence="1 2">Car8</strain>
    </source>
</reference>